<dbReference type="EMBL" id="CZPT02000739">
    <property type="protein sequence ID" value="SCU67394.1"/>
    <property type="molecule type" value="Genomic_DNA"/>
</dbReference>
<organism evidence="3 4">
    <name type="scientific">Trypanosoma equiperdum</name>
    <dbReference type="NCBI Taxonomy" id="5694"/>
    <lineage>
        <taxon>Eukaryota</taxon>
        <taxon>Discoba</taxon>
        <taxon>Euglenozoa</taxon>
        <taxon>Kinetoplastea</taxon>
        <taxon>Metakinetoplastina</taxon>
        <taxon>Trypanosomatida</taxon>
        <taxon>Trypanosomatidae</taxon>
        <taxon>Trypanosoma</taxon>
    </lineage>
</organism>
<evidence type="ECO:0000256" key="1">
    <source>
        <dbReference type="SAM" id="MobiDB-lite"/>
    </source>
</evidence>
<dbReference type="VEuPathDB" id="TriTrypDB:TEOVI_000738000"/>
<dbReference type="GeneID" id="92381314"/>
<dbReference type="AlphaFoldDB" id="A0A1G4I646"/>
<gene>
    <name evidence="3" type="ORF">TEOVI_000738000</name>
</gene>
<dbReference type="RefSeq" id="XP_067078716.1">
    <property type="nucleotide sequence ID" value="XM_067222615.1"/>
</dbReference>
<reference evidence="3" key="1">
    <citation type="submission" date="2016-09" db="EMBL/GenBank/DDBJ databases">
        <authorList>
            <person name="Hebert L."/>
            <person name="Moumen B."/>
        </authorList>
    </citation>
    <scope>NUCLEOTIDE SEQUENCE [LARGE SCALE GENOMIC DNA]</scope>
    <source>
        <strain evidence="3">OVI</strain>
    </source>
</reference>
<dbReference type="InterPro" id="IPR001715">
    <property type="entry name" value="CH_dom"/>
</dbReference>
<feature type="region of interest" description="Disordered" evidence="1">
    <location>
        <begin position="527"/>
        <end position="554"/>
    </location>
</feature>
<dbReference type="InterPro" id="IPR036872">
    <property type="entry name" value="CH_dom_sf"/>
</dbReference>
<feature type="domain" description="Calponin-homology (CH)" evidence="2">
    <location>
        <begin position="634"/>
        <end position="759"/>
    </location>
</feature>
<dbReference type="CDD" id="cd00014">
    <property type="entry name" value="CH_SF"/>
    <property type="match status" value="1"/>
</dbReference>
<feature type="region of interest" description="Disordered" evidence="1">
    <location>
        <begin position="139"/>
        <end position="180"/>
    </location>
</feature>
<name>A0A1G4I646_TRYEQ</name>
<protein>
    <recommendedName>
        <fullName evidence="2">Calponin-homology (CH) domain-containing protein</fullName>
    </recommendedName>
</protein>
<sequence length="764" mass="84248">MSASVSPCAASQECGAEGESGRHNCGFEPRNTADGDGRELLVREALSLLGRMRVDLSHIKESANIRDNTERTMSLRANRSLVLKGSPDSKRLKGYVSSCGVYCGGALFFPLPTAPMTSLMLGSDEGRAVRHRPKQPAIEPCTASAAPPTLPLNKAVNHKGASKGDERILQNPAGERQGLPVRKEARHCSPNNADDCSDDSSESLTNCSAELAGSVHENVDDVTRSDELKVRDYLRRLNIVEAELSESEEPINDPVLNGSALRRLLLAALHLSNGNGETFNPVHVAPPKCLDDVRLNYVAAMGTLRNLRKVSGVSVPHECRIIKPESVLVKGKSRVLFSLLRVIIEACFPTTCEKLWSSPSLTWQVDSTAVGYQPSAMRRLEREVCDFLYLQKILPDPVAHRLPPDDAIVPPALQAPFLPPQRRLWCLRRDSFSSLYIPSVFPFLTNGAALCDLVDKVTGSHLPVHRNPRIKSNCIDNIKVAFDELHRYCPARMSSLFLNEAHRVYHGDRCYILLLLEDIMRFAADVPPRRQPPKHSDAPYFPTASAPSTTAPPPQLQLEVCVQPRQQEQRRQGAGHRLSKSQERRVARCLITSPLTCCAAAGSKGRKVGDNVASTAQTAAPAPVVVLSGLDYATEEVEELGTWVTEVLGSDFRYVAADQSFSFSCRSLWLRDYPVLFSDGVVLAHLIRTLQRRPCVELESIELQAKSAAAKRRNLRKCISYLQTEKRILLDVPLLDEMLLSGSLQAVLYVVQSLKNTYRLAVRG</sequence>
<dbReference type="PROSITE" id="PS50021">
    <property type="entry name" value="CH"/>
    <property type="match status" value="1"/>
</dbReference>
<comment type="caution">
    <text evidence="3">The sequence shown here is derived from an EMBL/GenBank/DDBJ whole genome shotgun (WGS) entry which is preliminary data.</text>
</comment>
<evidence type="ECO:0000259" key="2">
    <source>
        <dbReference type="PROSITE" id="PS50021"/>
    </source>
</evidence>
<accession>A0A1G4I646</accession>
<keyword evidence="4" id="KW-1185">Reference proteome</keyword>
<evidence type="ECO:0000313" key="4">
    <source>
        <dbReference type="Proteomes" id="UP000195570"/>
    </source>
</evidence>
<proteinExistence type="predicted"/>
<evidence type="ECO:0000313" key="3">
    <source>
        <dbReference type="EMBL" id="SCU67394.1"/>
    </source>
</evidence>
<dbReference type="SUPFAM" id="SSF47576">
    <property type="entry name" value="Calponin-homology domain, CH-domain"/>
    <property type="match status" value="2"/>
</dbReference>
<dbReference type="Proteomes" id="UP000195570">
    <property type="component" value="Unassembled WGS sequence"/>
</dbReference>